<sequence>MITCDPRKPRCAPNSCYIVEIVESHDNMLELNTKASSQSADDCPGYTASNVQYGTGEVTADLKLAGEPCNAYGTDLRDLRLLVEYQTTQRLHVKIYDAEERVYQIPDYVVPRPPSNFVDRGSDMTLNLTESPFSFTVSRTSTGEVLFDTSGSALIFESEYLRLRTKLPSDPNLYGLGEDADSLRLPTTNYSRTFWSAGEPFMPKKTNLYGVHNVMYDHRGANGTHAVFLMNSNGAKVIIDEDAETGQYVEYDLLGGVLDFYFMNGETPKETSMQYAELIGYPALMPWWGFGFHQCRYGMQDIWEVAGVVANYSAANIPLEVMWTDIDYMDYRRTLSLDPQRFPLDKLQQMVDTLHARQKHYIMMVDPAVARYPYEPFEAGQGVDAFLQAKNDVYTGVVWAGPSVFPDWFAPNTQDYWTSQFASFFNADTGVDVSGIWIDMNEPSNFCDETCDPSPEGFSIHNNDPPRPPPARIYSPYDITGFPEDFQPGCVAYVTFNVEADVNSTKDQLLLLGDAFSIGKGEPHDAPQLWPYETNPPVWNLTVQLPAHSTINYQYALYHYSTDGSYKLESENRTVETGGCNTQYDPYEVHDSLSSSKRSVRIPRALASNSRSPSTLGRRQDATADQPGSTMGLPGRELLYPAYNISNYWPWGNLSVQTVPTNIIHANGLVEFDVHNLYGTMMSTATRNALLAREPAKRPFIITRSTFAGAGKHVGHWFGDNISTWEDYRMSIRQMVEFAAFFQLPMVGSDVCGFNGNTTVHLCSRWAMLGAFNPFYRNHDVQGALVQEFYRWPLVADAARSAIATRYRLLDYLYTSMYRQNQTGTPTLNPLFFIYPEDANTFAIQSQFFYGDSILVSPVLEDNTTSVEIYLPDDIFYDFETLEPVRGHGEHAMLNDISYTQIPTHIKGGSIIPMRVNSANTTAELRKQNFTVLVAPGLDGTATGSLYVDDGESLVQDGVTDIKFEYSKEGEFSTDGVFGYEVGVVIESIVLLGSKEKPHDVGSAMRYDEGSGAVTHEVHASLQESFKMRLL</sequence>
<dbReference type="GO" id="GO:0004558">
    <property type="term" value="F:alpha-1,4-glucosidase activity"/>
    <property type="evidence" value="ECO:0007669"/>
    <property type="project" value="UniProtKB-EC"/>
</dbReference>
<organism evidence="20 21">
    <name type="scientific">Extremus antarcticus</name>
    <dbReference type="NCBI Taxonomy" id="702011"/>
    <lineage>
        <taxon>Eukaryota</taxon>
        <taxon>Fungi</taxon>
        <taxon>Dikarya</taxon>
        <taxon>Ascomycota</taxon>
        <taxon>Pezizomycotina</taxon>
        <taxon>Dothideomycetes</taxon>
        <taxon>Dothideomycetidae</taxon>
        <taxon>Mycosphaerellales</taxon>
        <taxon>Extremaceae</taxon>
        <taxon>Extremus</taxon>
    </lineage>
</organism>
<dbReference type="GO" id="GO:0000272">
    <property type="term" value="P:polysaccharide catabolic process"/>
    <property type="evidence" value="ECO:0007669"/>
    <property type="project" value="UniProtKB-KW"/>
</dbReference>
<feature type="domain" description="CBM20" evidence="19">
    <location>
        <begin position="486"/>
        <end position="595"/>
    </location>
</feature>
<dbReference type="InterPro" id="IPR048395">
    <property type="entry name" value="Glyco_hydro_31_C"/>
</dbReference>
<dbReference type="GO" id="GO:0008422">
    <property type="term" value="F:beta-glucosidase activity"/>
    <property type="evidence" value="ECO:0007669"/>
    <property type="project" value="UniProtKB-EC"/>
</dbReference>
<dbReference type="GO" id="GO:0071555">
    <property type="term" value="P:cell wall organization"/>
    <property type="evidence" value="ECO:0007669"/>
    <property type="project" value="UniProtKB-KW"/>
</dbReference>
<evidence type="ECO:0000256" key="1">
    <source>
        <dbReference type="ARBA" id="ARBA00000448"/>
    </source>
</evidence>
<dbReference type="Pfam" id="PF13802">
    <property type="entry name" value="Gal_mutarotas_2"/>
    <property type="match status" value="1"/>
</dbReference>
<dbReference type="InterPro" id="IPR030458">
    <property type="entry name" value="Glyco_hydro_31_AS"/>
</dbReference>
<keyword evidence="10 17" id="KW-0378">Hydrolase</keyword>
<evidence type="ECO:0000256" key="13">
    <source>
        <dbReference type="ARBA" id="ARBA00023295"/>
    </source>
</evidence>
<dbReference type="GO" id="GO:0005576">
    <property type="term" value="C:extracellular region"/>
    <property type="evidence" value="ECO:0007669"/>
    <property type="project" value="UniProtKB-SubCell"/>
</dbReference>
<evidence type="ECO:0000256" key="3">
    <source>
        <dbReference type="ARBA" id="ARBA00004613"/>
    </source>
</evidence>
<evidence type="ECO:0000256" key="17">
    <source>
        <dbReference type="RuleBase" id="RU361185"/>
    </source>
</evidence>
<evidence type="ECO:0000256" key="5">
    <source>
        <dbReference type="ARBA" id="ARBA00012741"/>
    </source>
</evidence>
<evidence type="ECO:0000313" key="20">
    <source>
        <dbReference type="EMBL" id="KAK3049443.1"/>
    </source>
</evidence>
<evidence type="ECO:0000256" key="6">
    <source>
        <dbReference type="ARBA" id="ARBA00012744"/>
    </source>
</evidence>
<keyword evidence="13 17" id="KW-0326">Glycosidase</keyword>
<dbReference type="Gene3D" id="2.60.40.1180">
    <property type="entry name" value="Golgi alpha-mannosidase II"/>
    <property type="match status" value="2"/>
</dbReference>
<dbReference type="Pfam" id="PF01055">
    <property type="entry name" value="Glyco_hydro_31_2nd"/>
    <property type="match status" value="1"/>
</dbReference>
<dbReference type="InterPro" id="IPR017853">
    <property type="entry name" value="GH"/>
</dbReference>
<evidence type="ECO:0000256" key="2">
    <source>
        <dbReference type="ARBA" id="ARBA00001657"/>
    </source>
</evidence>
<evidence type="ECO:0000256" key="10">
    <source>
        <dbReference type="ARBA" id="ARBA00022801"/>
    </source>
</evidence>
<evidence type="ECO:0000256" key="15">
    <source>
        <dbReference type="ARBA" id="ARBA00023326"/>
    </source>
</evidence>
<comment type="caution">
    <text evidence="20">The sequence shown here is derived from an EMBL/GenBank/DDBJ whole genome shotgun (WGS) entry which is preliminary data.</text>
</comment>
<accession>A0AAJ0G9M4</accession>
<dbReference type="SUPFAM" id="SSF74650">
    <property type="entry name" value="Galactose mutarotase-like"/>
    <property type="match status" value="1"/>
</dbReference>
<comment type="function">
    <text evidence="16">Glucosidase involved in the degradation of cellulosic biomass. Has both alpha- and beta-glucosidase activity.</text>
</comment>
<evidence type="ECO:0000256" key="4">
    <source>
        <dbReference type="ARBA" id="ARBA00007806"/>
    </source>
</evidence>
<dbReference type="SUPFAM" id="SSF51011">
    <property type="entry name" value="Glycosyl hydrolase domain"/>
    <property type="match status" value="1"/>
</dbReference>
<comment type="subcellular location">
    <subcellularLocation>
        <location evidence="3">Secreted</location>
    </subcellularLocation>
</comment>
<feature type="compositionally biased region" description="Polar residues" evidence="18">
    <location>
        <begin position="607"/>
        <end position="617"/>
    </location>
</feature>
<evidence type="ECO:0000256" key="8">
    <source>
        <dbReference type="ARBA" id="ARBA00022525"/>
    </source>
</evidence>
<dbReference type="EMBL" id="JAWDJX010000040">
    <property type="protein sequence ID" value="KAK3049443.1"/>
    <property type="molecule type" value="Genomic_DNA"/>
</dbReference>
<dbReference type="GO" id="GO:2001070">
    <property type="term" value="F:starch binding"/>
    <property type="evidence" value="ECO:0007669"/>
    <property type="project" value="InterPro"/>
</dbReference>
<dbReference type="SUPFAM" id="SSF49452">
    <property type="entry name" value="Starch-binding domain-like"/>
    <property type="match status" value="1"/>
</dbReference>
<proteinExistence type="inferred from homology"/>
<keyword evidence="9" id="KW-0732">Signal</keyword>
<evidence type="ECO:0000256" key="12">
    <source>
        <dbReference type="ARBA" id="ARBA00023277"/>
    </source>
</evidence>
<evidence type="ECO:0000256" key="7">
    <source>
        <dbReference type="ARBA" id="ARBA00014002"/>
    </source>
</evidence>
<dbReference type="InterPro" id="IPR025887">
    <property type="entry name" value="Glyco_hydro_31_N_dom"/>
</dbReference>
<dbReference type="CDD" id="cd14752">
    <property type="entry name" value="GH31_N"/>
    <property type="match status" value="1"/>
</dbReference>
<dbReference type="Proteomes" id="UP001271007">
    <property type="component" value="Unassembled WGS sequence"/>
</dbReference>
<dbReference type="CDD" id="cd06602">
    <property type="entry name" value="GH31_MGAM_SI_GAA"/>
    <property type="match status" value="1"/>
</dbReference>
<evidence type="ECO:0000256" key="14">
    <source>
        <dbReference type="ARBA" id="ARBA00023316"/>
    </source>
</evidence>
<dbReference type="PROSITE" id="PS00129">
    <property type="entry name" value="GLYCOSYL_HYDROL_F31_1"/>
    <property type="match status" value="1"/>
</dbReference>
<dbReference type="InterPro" id="IPR013784">
    <property type="entry name" value="Carb-bd-like_fold"/>
</dbReference>
<dbReference type="Gene3D" id="2.60.40.10">
    <property type="entry name" value="Immunoglobulins"/>
    <property type="match status" value="1"/>
</dbReference>
<dbReference type="Pfam" id="PF00686">
    <property type="entry name" value="CBM_20"/>
    <property type="match status" value="1"/>
</dbReference>
<dbReference type="PROSITE" id="PS51166">
    <property type="entry name" value="CBM20"/>
    <property type="match status" value="1"/>
</dbReference>
<keyword evidence="15" id="KW-0624">Polysaccharide degradation</keyword>
<keyword evidence="14" id="KW-0961">Cell wall biogenesis/degradation</keyword>
<comment type="catalytic activity">
    <reaction evidence="2">
        <text>Hydrolysis of terminal, non-reducing (1-&gt;4)-linked alpha-D-glucose residues with release of alpha-D-glucose.</text>
        <dbReference type="EC" id="3.2.1.20"/>
    </reaction>
</comment>
<protein>
    <recommendedName>
        <fullName evidence="7">Probable alpha/beta-glucosidase agdC</fullName>
        <ecNumber evidence="5">3.2.1.20</ecNumber>
        <ecNumber evidence="6">3.2.1.21</ecNumber>
    </recommendedName>
</protein>
<comment type="similarity">
    <text evidence="4 17">Belongs to the glycosyl hydrolase 31 family.</text>
</comment>
<keyword evidence="21" id="KW-1185">Reference proteome</keyword>
<dbReference type="AlphaFoldDB" id="A0AAJ0G9M4"/>
<dbReference type="Gene3D" id="3.20.20.80">
    <property type="entry name" value="Glycosidases"/>
    <property type="match status" value="2"/>
</dbReference>
<name>A0AAJ0G9M4_9PEZI</name>
<dbReference type="InterPro" id="IPR013783">
    <property type="entry name" value="Ig-like_fold"/>
</dbReference>
<keyword evidence="12" id="KW-0119">Carbohydrate metabolism</keyword>
<feature type="region of interest" description="Disordered" evidence="18">
    <location>
        <begin position="577"/>
        <end position="631"/>
    </location>
</feature>
<comment type="catalytic activity">
    <reaction evidence="1">
        <text>Hydrolysis of terminal, non-reducing beta-D-glucosyl residues with release of beta-D-glucose.</text>
        <dbReference type="EC" id="3.2.1.21"/>
    </reaction>
</comment>
<evidence type="ECO:0000256" key="9">
    <source>
        <dbReference type="ARBA" id="ARBA00022729"/>
    </source>
</evidence>
<dbReference type="PANTHER" id="PTHR22762">
    <property type="entry name" value="ALPHA-GLUCOSIDASE"/>
    <property type="match status" value="1"/>
</dbReference>
<dbReference type="InterPro" id="IPR011013">
    <property type="entry name" value="Gal_mutarotase_sf_dom"/>
</dbReference>
<keyword evidence="11" id="KW-0325">Glycoprotein</keyword>
<dbReference type="InterPro" id="IPR002044">
    <property type="entry name" value="CBM20"/>
</dbReference>
<gene>
    <name evidence="20" type="ORF">LTR09_009362</name>
</gene>
<evidence type="ECO:0000313" key="21">
    <source>
        <dbReference type="Proteomes" id="UP001271007"/>
    </source>
</evidence>
<evidence type="ECO:0000256" key="18">
    <source>
        <dbReference type="SAM" id="MobiDB-lite"/>
    </source>
</evidence>
<dbReference type="SUPFAM" id="SSF51445">
    <property type="entry name" value="(Trans)glycosidases"/>
    <property type="match status" value="1"/>
</dbReference>
<dbReference type="EC" id="3.2.1.21" evidence="6"/>
<dbReference type="InterPro" id="IPR000322">
    <property type="entry name" value="Glyco_hydro_31_TIM"/>
</dbReference>
<evidence type="ECO:0000256" key="11">
    <source>
        <dbReference type="ARBA" id="ARBA00023180"/>
    </source>
</evidence>
<dbReference type="Pfam" id="PF21365">
    <property type="entry name" value="Glyco_hydro_31_3rd"/>
    <property type="match status" value="1"/>
</dbReference>
<dbReference type="EC" id="3.2.1.20" evidence="5"/>
<keyword evidence="8" id="KW-0964">Secreted</keyword>
<reference evidence="20" key="1">
    <citation type="submission" date="2023-04" db="EMBL/GenBank/DDBJ databases">
        <title>Black Yeasts Isolated from many extreme environments.</title>
        <authorList>
            <person name="Coleine C."/>
            <person name="Stajich J.E."/>
            <person name="Selbmann L."/>
        </authorList>
    </citation>
    <scope>NUCLEOTIDE SEQUENCE</scope>
    <source>
        <strain evidence="20">CCFEE 5312</strain>
    </source>
</reference>
<dbReference type="PANTHER" id="PTHR22762:SF67">
    <property type="entry name" value="ALPHA_BETA-GLUCOSIDASE AGDC-RELATED"/>
    <property type="match status" value="1"/>
</dbReference>
<evidence type="ECO:0000256" key="16">
    <source>
        <dbReference type="ARBA" id="ARBA00025512"/>
    </source>
</evidence>
<evidence type="ECO:0000259" key="19">
    <source>
        <dbReference type="PROSITE" id="PS51166"/>
    </source>
</evidence>
<dbReference type="InterPro" id="IPR013780">
    <property type="entry name" value="Glyco_hydro_b"/>
</dbReference>
<dbReference type="Gene3D" id="2.60.40.1760">
    <property type="entry name" value="glycosyl hydrolase (family 31)"/>
    <property type="match status" value="1"/>
</dbReference>